<dbReference type="Proteomes" id="UP000625283">
    <property type="component" value="Unassembled WGS sequence"/>
</dbReference>
<evidence type="ECO:0000313" key="3">
    <source>
        <dbReference type="Proteomes" id="UP000625283"/>
    </source>
</evidence>
<name>A0ABS1R9R3_9SPHI</name>
<accession>A0ABS1R9R3</accession>
<dbReference type="InterPro" id="IPR008964">
    <property type="entry name" value="Invasin/intimin_cell_adhesion"/>
</dbReference>
<keyword evidence="1" id="KW-0732">Signal</keyword>
<dbReference type="PROSITE" id="PS51257">
    <property type="entry name" value="PROKAR_LIPOPROTEIN"/>
    <property type="match status" value="1"/>
</dbReference>
<feature type="chain" id="PRO_5046620569" evidence="1">
    <location>
        <begin position="22"/>
        <end position="526"/>
    </location>
</feature>
<dbReference type="SUPFAM" id="SSF49373">
    <property type="entry name" value="Invasin/intimin cell-adhesion fragments"/>
    <property type="match status" value="1"/>
</dbReference>
<organism evidence="2 3">
    <name type="scientific">Sphingobacterium faecale</name>
    <dbReference type="NCBI Taxonomy" id="2803775"/>
    <lineage>
        <taxon>Bacteria</taxon>
        <taxon>Pseudomonadati</taxon>
        <taxon>Bacteroidota</taxon>
        <taxon>Sphingobacteriia</taxon>
        <taxon>Sphingobacteriales</taxon>
        <taxon>Sphingobacteriaceae</taxon>
        <taxon>Sphingobacterium</taxon>
    </lineage>
</organism>
<reference evidence="2 3" key="1">
    <citation type="submission" date="2021-01" db="EMBL/GenBank/DDBJ databases">
        <title>C459-1 draft genome sequence.</title>
        <authorList>
            <person name="Zhang X.-F."/>
        </authorList>
    </citation>
    <scope>NUCLEOTIDE SEQUENCE [LARGE SCALE GENOMIC DNA]</scope>
    <source>
        <strain evidence="3">C459-1</strain>
    </source>
</reference>
<dbReference type="InterPro" id="IPR013783">
    <property type="entry name" value="Ig-like_fold"/>
</dbReference>
<evidence type="ECO:0000313" key="2">
    <source>
        <dbReference type="EMBL" id="MBL1411436.1"/>
    </source>
</evidence>
<gene>
    <name evidence="2" type="ORF">JKG61_21945</name>
</gene>
<dbReference type="EMBL" id="JAERTY010000017">
    <property type="protein sequence ID" value="MBL1411436.1"/>
    <property type="molecule type" value="Genomic_DNA"/>
</dbReference>
<protein>
    <submittedName>
        <fullName evidence="2">Ig-like domain-containing protein</fullName>
    </submittedName>
</protein>
<evidence type="ECO:0000256" key="1">
    <source>
        <dbReference type="SAM" id="SignalP"/>
    </source>
</evidence>
<dbReference type="RefSeq" id="WP_202105151.1">
    <property type="nucleotide sequence ID" value="NZ_JAERTY010000017.1"/>
</dbReference>
<dbReference type="Gene3D" id="2.60.40.10">
    <property type="entry name" value="Immunoglobulins"/>
    <property type="match status" value="1"/>
</dbReference>
<comment type="caution">
    <text evidence="2">The sequence shown here is derived from an EMBL/GenBank/DDBJ whole genome shotgun (WGS) entry which is preliminary data.</text>
</comment>
<proteinExistence type="predicted"/>
<sequence>MRKIFFSFLGICCILLIAACAKNDTPQTEITGPENDKETSLQLSILKGNNQIALPGALLYDTLMVKLTDKENKPVSGKTIGFKASNANVTLLTTDAISDNQGIVRSQIALGNVTAGEYKDIVTVFLKSNEKIKAEFSFKVETETEVDVWLNKNPRIAETISWPESNSSDLNYNAWTATQKTALNHFYQQAKATWEKEVFALSPPVNQNTGASTTIKLDRRDVWPIYLSNIAVSLHSEMNNLLNWSILDYDQGELKMLLDGRTFFIPDAAASNLYQLNGASTARRIIPESALFLRSFLQKEKIIQSDKISTIGSLLDWCHQHFTHFGGSYNYDNILDHWQYSGGVPMSRLINGTTRISDNRFNHYTAGCHGTVDFIKLVLRSSNIPVESFRSYDSHRQAYFSTEGLYMSHGDDPYNLHTWVTPVVSLRETLIDQPTYDRWFNGSSKESVARGTVEFAVKHLSNILVNLRASEPAGTPPAQSKVLKEMSSFFTLEELLEMDLWTRLDARISSLGGRDRIPEALIGRYK</sequence>
<keyword evidence="3" id="KW-1185">Reference proteome</keyword>
<feature type="signal peptide" evidence="1">
    <location>
        <begin position="1"/>
        <end position="21"/>
    </location>
</feature>